<sequence>MLTDQRLMGTVEQEGMIVSVELGLTWATLCTVGGIVPLGSRCSVTGDVLLQY</sequence>
<reference evidence="1 2" key="1">
    <citation type="submission" date="2019-09" db="EMBL/GenBank/DDBJ databases">
        <authorList>
            <person name="Ou C."/>
        </authorList>
    </citation>
    <scope>NUCLEOTIDE SEQUENCE [LARGE SCALE GENOMIC DNA]</scope>
    <source>
        <strain evidence="1">S2</strain>
        <tissue evidence="1">Leaf</tissue>
    </source>
</reference>
<gene>
    <name evidence="1" type="ORF">D8674_040587</name>
</gene>
<organism evidence="1 2">
    <name type="scientific">Pyrus ussuriensis x Pyrus communis</name>
    <dbReference type="NCBI Taxonomy" id="2448454"/>
    <lineage>
        <taxon>Eukaryota</taxon>
        <taxon>Viridiplantae</taxon>
        <taxon>Streptophyta</taxon>
        <taxon>Embryophyta</taxon>
        <taxon>Tracheophyta</taxon>
        <taxon>Spermatophyta</taxon>
        <taxon>Magnoliopsida</taxon>
        <taxon>eudicotyledons</taxon>
        <taxon>Gunneridae</taxon>
        <taxon>Pentapetalae</taxon>
        <taxon>rosids</taxon>
        <taxon>fabids</taxon>
        <taxon>Rosales</taxon>
        <taxon>Rosaceae</taxon>
        <taxon>Amygdaloideae</taxon>
        <taxon>Maleae</taxon>
        <taxon>Pyrus</taxon>
    </lineage>
</organism>
<name>A0A5N5FQN8_9ROSA</name>
<keyword evidence="2" id="KW-1185">Reference proteome</keyword>
<reference evidence="1 2" key="2">
    <citation type="submission" date="2019-11" db="EMBL/GenBank/DDBJ databases">
        <title>A de novo genome assembly of a pear dwarfing rootstock.</title>
        <authorList>
            <person name="Wang F."/>
            <person name="Wang J."/>
            <person name="Li S."/>
            <person name="Zhang Y."/>
            <person name="Fang M."/>
            <person name="Ma L."/>
            <person name="Zhao Y."/>
            <person name="Jiang S."/>
        </authorList>
    </citation>
    <scope>NUCLEOTIDE SEQUENCE [LARGE SCALE GENOMIC DNA]</scope>
    <source>
        <strain evidence="1">S2</strain>
        <tissue evidence="1">Leaf</tissue>
    </source>
</reference>
<evidence type="ECO:0000313" key="2">
    <source>
        <dbReference type="Proteomes" id="UP000327157"/>
    </source>
</evidence>
<protein>
    <submittedName>
        <fullName evidence="1">TMV resistance protein N-like</fullName>
    </submittedName>
</protein>
<dbReference type="EMBL" id="SMOL01000737">
    <property type="protein sequence ID" value="KAB2600554.1"/>
    <property type="molecule type" value="Genomic_DNA"/>
</dbReference>
<proteinExistence type="predicted"/>
<dbReference type="AlphaFoldDB" id="A0A5N5FQN8"/>
<dbReference type="Proteomes" id="UP000327157">
    <property type="component" value="Unassembled WGS sequence"/>
</dbReference>
<evidence type="ECO:0000313" key="1">
    <source>
        <dbReference type="EMBL" id="KAB2600554.1"/>
    </source>
</evidence>
<comment type="caution">
    <text evidence="1">The sequence shown here is derived from an EMBL/GenBank/DDBJ whole genome shotgun (WGS) entry which is preliminary data.</text>
</comment>
<accession>A0A5N5FQN8</accession>